<dbReference type="EMBL" id="VIGV01000003">
    <property type="protein sequence ID" value="TWS24341.1"/>
    <property type="molecule type" value="Genomic_DNA"/>
</dbReference>
<keyword evidence="5 7" id="KW-1133">Transmembrane helix</keyword>
<keyword evidence="9" id="KW-1185">Reference proteome</keyword>
<evidence type="ECO:0000256" key="6">
    <source>
        <dbReference type="ARBA" id="ARBA00023136"/>
    </source>
</evidence>
<feature type="transmembrane region" description="Helical" evidence="7">
    <location>
        <begin position="47"/>
        <end position="65"/>
    </location>
</feature>
<evidence type="ECO:0000313" key="9">
    <source>
        <dbReference type="Proteomes" id="UP000319792"/>
    </source>
</evidence>
<evidence type="ECO:0000256" key="7">
    <source>
        <dbReference type="SAM" id="Phobius"/>
    </source>
</evidence>
<accession>A0A5C5RQB8</accession>
<comment type="similarity">
    <text evidence="2">Belongs to the UPF0410 family.</text>
</comment>
<comment type="subcellular location">
    <subcellularLocation>
        <location evidence="1">Cell membrane</location>
        <topology evidence="1">Multi-pass membrane protein</topology>
    </subcellularLocation>
</comment>
<name>A0A5C5RQB8_9ACTN</name>
<evidence type="ECO:0000256" key="3">
    <source>
        <dbReference type="ARBA" id="ARBA00022475"/>
    </source>
</evidence>
<keyword evidence="3" id="KW-1003">Cell membrane</keyword>
<dbReference type="InterPro" id="IPR007341">
    <property type="entry name" value="Transgly_assoc"/>
</dbReference>
<dbReference type="Proteomes" id="UP000319792">
    <property type="component" value="Unassembled WGS sequence"/>
</dbReference>
<keyword evidence="6 7" id="KW-0472">Membrane</keyword>
<proteinExistence type="inferred from homology"/>
<comment type="caution">
    <text evidence="8">The sequence shown here is derived from an EMBL/GenBank/DDBJ whole genome shotgun (WGS) entry which is preliminary data.</text>
</comment>
<evidence type="ECO:0000256" key="2">
    <source>
        <dbReference type="ARBA" id="ARBA00011006"/>
    </source>
</evidence>
<dbReference type="Pfam" id="PF04226">
    <property type="entry name" value="Transgly_assoc"/>
    <property type="match status" value="1"/>
</dbReference>
<reference evidence="8 9" key="1">
    <citation type="submission" date="2019-08" db="EMBL/GenBank/DDBJ databases">
        <title>Tsukamurella conjunctivitidis sp. nov., Tsukamurella assacharolytica sp. nov. and Tsukamurella sputae sp. nov. isolated from patients with conjunctivitis, bacteraemia (lymphoma) and respiratory infection (sputum) in Hong Kong.</title>
        <authorList>
            <person name="Fok K.M.N."/>
            <person name="Fong J.Y.H."/>
        </authorList>
    </citation>
    <scope>NUCLEOTIDE SEQUENCE [LARGE SCALE GENOMIC DNA]</scope>
    <source>
        <strain evidence="8 9">HKU70</strain>
    </source>
</reference>
<dbReference type="OrthoDB" id="4379107at2"/>
<sequence>MITQYADTALLAAAGVAKVGWIAWIVIGGLAGWIASKFMGTDKDQGIFLNIVVGIVGGVLGGFLLKLVGVNVEGGGYWFTFFTAIAGACILLFIVKLVTGRK</sequence>
<evidence type="ECO:0000313" key="8">
    <source>
        <dbReference type="EMBL" id="TWS24341.1"/>
    </source>
</evidence>
<gene>
    <name evidence="8" type="ORF">FK268_12155</name>
</gene>
<dbReference type="PANTHER" id="PTHR33884">
    <property type="entry name" value="UPF0410 PROTEIN YMGE"/>
    <property type="match status" value="1"/>
</dbReference>
<feature type="transmembrane region" description="Helical" evidence="7">
    <location>
        <begin position="12"/>
        <end position="35"/>
    </location>
</feature>
<evidence type="ECO:0000256" key="1">
    <source>
        <dbReference type="ARBA" id="ARBA00004651"/>
    </source>
</evidence>
<dbReference type="PANTHER" id="PTHR33884:SF3">
    <property type="entry name" value="UPF0410 PROTEIN YMGE"/>
    <property type="match status" value="1"/>
</dbReference>
<feature type="transmembrane region" description="Helical" evidence="7">
    <location>
        <begin position="77"/>
        <end position="98"/>
    </location>
</feature>
<dbReference type="RefSeq" id="WP_146434288.1">
    <property type="nucleotide sequence ID" value="NZ_VIGV01000003.1"/>
</dbReference>
<organism evidence="8 9">
    <name type="scientific">Tsukamurella sputi</name>
    <dbReference type="NCBI Taxonomy" id="2591848"/>
    <lineage>
        <taxon>Bacteria</taxon>
        <taxon>Bacillati</taxon>
        <taxon>Actinomycetota</taxon>
        <taxon>Actinomycetes</taxon>
        <taxon>Mycobacteriales</taxon>
        <taxon>Tsukamurellaceae</taxon>
        <taxon>Tsukamurella</taxon>
    </lineage>
</organism>
<dbReference type="AlphaFoldDB" id="A0A5C5RQB8"/>
<dbReference type="GO" id="GO:0005886">
    <property type="term" value="C:plasma membrane"/>
    <property type="evidence" value="ECO:0007669"/>
    <property type="project" value="UniProtKB-SubCell"/>
</dbReference>
<protein>
    <submittedName>
        <fullName evidence="8">GlsB/YeaQ/YmgE family stress response membrane protein</fullName>
    </submittedName>
</protein>
<evidence type="ECO:0000256" key="5">
    <source>
        <dbReference type="ARBA" id="ARBA00022989"/>
    </source>
</evidence>
<keyword evidence="4 7" id="KW-0812">Transmembrane</keyword>
<evidence type="ECO:0000256" key="4">
    <source>
        <dbReference type="ARBA" id="ARBA00022692"/>
    </source>
</evidence>